<evidence type="ECO:0000256" key="3">
    <source>
        <dbReference type="ARBA" id="ARBA00022598"/>
    </source>
</evidence>
<evidence type="ECO:0000256" key="5">
    <source>
        <dbReference type="ARBA" id="ARBA00022741"/>
    </source>
</evidence>
<dbReference type="RefSeq" id="WP_021249616.1">
    <property type="nucleotide sequence ID" value="NZ_ATJV01000059.1"/>
</dbReference>
<dbReference type="STRING" id="1348657.M622_03610"/>
<gene>
    <name evidence="8" type="primary">tilS</name>
    <name evidence="10" type="ORF">M622_03610</name>
</gene>
<dbReference type="CDD" id="cd01992">
    <property type="entry name" value="TilS_N"/>
    <property type="match status" value="1"/>
</dbReference>
<dbReference type="PANTHER" id="PTHR43033:SF1">
    <property type="entry name" value="TRNA(ILE)-LYSIDINE SYNTHASE-RELATED"/>
    <property type="match status" value="1"/>
</dbReference>
<dbReference type="Pfam" id="PF11734">
    <property type="entry name" value="TilS_C"/>
    <property type="match status" value="1"/>
</dbReference>
<dbReference type="NCBIfam" id="TIGR02432">
    <property type="entry name" value="lysidine_TilS_N"/>
    <property type="match status" value="1"/>
</dbReference>
<evidence type="ECO:0000259" key="9">
    <source>
        <dbReference type="SMART" id="SM00977"/>
    </source>
</evidence>
<evidence type="ECO:0000256" key="1">
    <source>
        <dbReference type="ARBA" id="ARBA00004496"/>
    </source>
</evidence>
<dbReference type="InterPro" id="IPR014729">
    <property type="entry name" value="Rossmann-like_a/b/a_fold"/>
</dbReference>
<dbReference type="AlphaFoldDB" id="T0AXC5"/>
<dbReference type="SUPFAM" id="SSF56037">
    <property type="entry name" value="PheT/TilS domain"/>
    <property type="match status" value="1"/>
</dbReference>
<dbReference type="PANTHER" id="PTHR43033">
    <property type="entry name" value="TRNA(ILE)-LYSIDINE SYNTHASE-RELATED"/>
    <property type="match status" value="1"/>
</dbReference>
<dbReference type="InterPro" id="IPR012796">
    <property type="entry name" value="Lysidine-tRNA-synth_C"/>
</dbReference>
<evidence type="ECO:0000256" key="8">
    <source>
        <dbReference type="HAMAP-Rule" id="MF_01161"/>
    </source>
</evidence>
<comment type="caution">
    <text evidence="10">The sequence shown here is derived from an EMBL/GenBank/DDBJ whole genome shotgun (WGS) entry which is preliminary data.</text>
</comment>
<evidence type="ECO:0000256" key="7">
    <source>
        <dbReference type="ARBA" id="ARBA00048539"/>
    </source>
</evidence>
<dbReference type="GO" id="GO:0006400">
    <property type="term" value="P:tRNA modification"/>
    <property type="evidence" value="ECO:0007669"/>
    <property type="project" value="UniProtKB-UniRule"/>
</dbReference>
<reference evidence="10 11" key="1">
    <citation type="submission" date="2013-06" db="EMBL/GenBank/DDBJ databases">
        <title>Draft genome sequence of Thauera terpenica.</title>
        <authorList>
            <person name="Liu B."/>
            <person name="Frostegard A.H."/>
            <person name="Shapleigh J.P."/>
        </authorList>
    </citation>
    <scope>NUCLEOTIDE SEQUENCE [LARGE SCALE GENOMIC DNA]</scope>
    <source>
        <strain evidence="10 11">58Eu</strain>
    </source>
</reference>
<dbReference type="Gene3D" id="1.20.59.20">
    <property type="match status" value="1"/>
</dbReference>
<dbReference type="InterPro" id="IPR012094">
    <property type="entry name" value="tRNA_Ile_lys_synt"/>
</dbReference>
<keyword evidence="6 8" id="KW-0067">ATP-binding</keyword>
<dbReference type="GO" id="GO:0032267">
    <property type="term" value="F:tRNA(Ile)-lysidine synthase activity"/>
    <property type="evidence" value="ECO:0007669"/>
    <property type="project" value="UniProtKB-EC"/>
</dbReference>
<proteinExistence type="inferred from homology"/>
<keyword evidence="11" id="KW-1185">Reference proteome</keyword>
<dbReference type="GO" id="GO:0005737">
    <property type="term" value="C:cytoplasm"/>
    <property type="evidence" value="ECO:0007669"/>
    <property type="project" value="UniProtKB-SubCell"/>
</dbReference>
<evidence type="ECO:0000313" key="10">
    <source>
        <dbReference type="EMBL" id="EPZ15223.1"/>
    </source>
</evidence>
<keyword evidence="2 8" id="KW-0963">Cytoplasm</keyword>
<dbReference type="Pfam" id="PF09179">
    <property type="entry name" value="TilS"/>
    <property type="match status" value="1"/>
</dbReference>
<dbReference type="PATRIC" id="fig|1348657.5.peg.2200"/>
<name>T0AXC5_9RHOO</name>
<protein>
    <recommendedName>
        <fullName evidence="8">tRNA(Ile)-lysidine synthase</fullName>
        <ecNumber evidence="8">6.3.4.19</ecNumber>
    </recommendedName>
    <alternativeName>
        <fullName evidence="8">tRNA(Ile)-2-lysyl-cytidine synthase</fullName>
    </alternativeName>
    <alternativeName>
        <fullName evidence="8">tRNA(Ile)-lysidine synthetase</fullName>
    </alternativeName>
</protein>
<comment type="subcellular location">
    <subcellularLocation>
        <location evidence="1 8">Cytoplasm</location>
    </subcellularLocation>
</comment>
<dbReference type="Proteomes" id="UP000015455">
    <property type="component" value="Unassembled WGS sequence"/>
</dbReference>
<comment type="function">
    <text evidence="8">Ligates lysine onto the cytidine present at position 34 of the AUA codon-specific tRNA(Ile) that contains the anticodon CAU, in an ATP-dependent manner. Cytidine is converted to lysidine, thus changing the amino acid specificity of the tRNA from methionine to isoleucine.</text>
</comment>
<dbReference type="InterPro" id="IPR015262">
    <property type="entry name" value="tRNA_Ile_lys_synt_subst-bd"/>
</dbReference>
<evidence type="ECO:0000313" key="11">
    <source>
        <dbReference type="Proteomes" id="UP000015455"/>
    </source>
</evidence>
<keyword evidence="4 8" id="KW-0819">tRNA processing</keyword>
<dbReference type="Gene3D" id="3.40.50.620">
    <property type="entry name" value="HUPs"/>
    <property type="match status" value="1"/>
</dbReference>
<feature type="binding site" evidence="8">
    <location>
        <begin position="26"/>
        <end position="31"/>
    </location>
    <ligand>
        <name>ATP</name>
        <dbReference type="ChEBI" id="CHEBI:30616"/>
    </ligand>
</feature>
<evidence type="ECO:0000256" key="4">
    <source>
        <dbReference type="ARBA" id="ARBA00022694"/>
    </source>
</evidence>
<dbReference type="Pfam" id="PF01171">
    <property type="entry name" value="ATP_bind_3"/>
    <property type="match status" value="1"/>
</dbReference>
<dbReference type="NCBIfam" id="TIGR02433">
    <property type="entry name" value="lysidine_TilS_C"/>
    <property type="match status" value="1"/>
</dbReference>
<keyword evidence="5 8" id="KW-0547">Nucleotide-binding</keyword>
<dbReference type="OrthoDB" id="9807403at2"/>
<dbReference type="SUPFAM" id="SSF52402">
    <property type="entry name" value="Adenine nucleotide alpha hydrolases-like"/>
    <property type="match status" value="1"/>
</dbReference>
<comment type="domain">
    <text evidence="8">The N-terminal region contains the highly conserved SGGXDS motif, predicted to be a P-loop motif involved in ATP binding.</text>
</comment>
<dbReference type="SMART" id="SM00977">
    <property type="entry name" value="TilS_C"/>
    <property type="match status" value="1"/>
</dbReference>
<evidence type="ECO:0000256" key="2">
    <source>
        <dbReference type="ARBA" id="ARBA00022490"/>
    </source>
</evidence>
<feature type="domain" description="Lysidine-tRNA(Ile) synthetase C-terminal" evidence="9">
    <location>
        <begin position="360"/>
        <end position="433"/>
    </location>
</feature>
<organism evidence="10 11">
    <name type="scientific">Thauera terpenica 58Eu</name>
    <dbReference type="NCBI Taxonomy" id="1348657"/>
    <lineage>
        <taxon>Bacteria</taxon>
        <taxon>Pseudomonadati</taxon>
        <taxon>Pseudomonadota</taxon>
        <taxon>Betaproteobacteria</taxon>
        <taxon>Rhodocyclales</taxon>
        <taxon>Zoogloeaceae</taxon>
        <taxon>Thauera</taxon>
    </lineage>
</organism>
<sequence>MLLQVAARALTAAGVGPGARLCCALSGGVDSVVVLDVLHALAPRFGFSLQAAHVHHGLSPHADAWAQACATRCAQLEVPFSLFQVSVARDASAGLEAAARDQRHAALDGVACDWLVFGHHQDDQAETLLFRLLRGSGVRGAAAMRAVDPPRAARPGRLRPLLDCPRSTIEAWARDRGLAWVEDESNAQLDFSRNHLRHRVLPVIGERFPAATATLARAAEHFREASELLDELAALDQSACGGQPLQLERVLALSDARVANLLRWRARQDNFRAPSRSRLGEALRQLRAVPASHPLRVELGDMACCVYRGRLWLEPAALEPLLAQRWSGGDALRWGGGEVHFLPRHGEGIARAVLDGAREVVLSTRRPGLRMRVGVGRPRRSFKKLCQEAEIPAWMRDRLPVLWVDGEPAWIGGIGLAADFACPVSHAGLVPQWRKWQGSSQA</sequence>
<dbReference type="EC" id="6.3.4.19" evidence="8"/>
<dbReference type="HAMAP" id="MF_01161">
    <property type="entry name" value="tRNA_Ile_lys_synt"/>
    <property type="match status" value="1"/>
</dbReference>
<comment type="catalytic activity">
    <reaction evidence="7 8">
        <text>cytidine(34) in tRNA(Ile2) + L-lysine + ATP = lysidine(34) in tRNA(Ile2) + AMP + diphosphate + H(+)</text>
        <dbReference type="Rhea" id="RHEA:43744"/>
        <dbReference type="Rhea" id="RHEA-COMP:10625"/>
        <dbReference type="Rhea" id="RHEA-COMP:10670"/>
        <dbReference type="ChEBI" id="CHEBI:15378"/>
        <dbReference type="ChEBI" id="CHEBI:30616"/>
        <dbReference type="ChEBI" id="CHEBI:32551"/>
        <dbReference type="ChEBI" id="CHEBI:33019"/>
        <dbReference type="ChEBI" id="CHEBI:82748"/>
        <dbReference type="ChEBI" id="CHEBI:83665"/>
        <dbReference type="ChEBI" id="CHEBI:456215"/>
        <dbReference type="EC" id="6.3.4.19"/>
    </reaction>
</comment>
<dbReference type="eggNOG" id="COG0037">
    <property type="taxonomic scope" value="Bacteria"/>
</dbReference>
<keyword evidence="3 8" id="KW-0436">Ligase</keyword>
<comment type="similarity">
    <text evidence="8">Belongs to the tRNA(Ile)-lysidine synthase family.</text>
</comment>
<dbReference type="InterPro" id="IPR011063">
    <property type="entry name" value="TilS/TtcA_N"/>
</dbReference>
<dbReference type="GO" id="GO:0005524">
    <property type="term" value="F:ATP binding"/>
    <property type="evidence" value="ECO:0007669"/>
    <property type="project" value="UniProtKB-UniRule"/>
</dbReference>
<accession>T0AXC5</accession>
<dbReference type="EMBL" id="ATJV01000059">
    <property type="protein sequence ID" value="EPZ15223.1"/>
    <property type="molecule type" value="Genomic_DNA"/>
</dbReference>
<evidence type="ECO:0000256" key="6">
    <source>
        <dbReference type="ARBA" id="ARBA00022840"/>
    </source>
</evidence>
<dbReference type="InterPro" id="IPR012795">
    <property type="entry name" value="tRNA_Ile_lys_synt_N"/>
</dbReference>
<dbReference type="SUPFAM" id="SSF82829">
    <property type="entry name" value="MesJ substrate recognition domain-like"/>
    <property type="match status" value="1"/>
</dbReference>